<proteinExistence type="predicted"/>
<organism evidence="1 2">
    <name type="scientific">Aerophobetes bacterium</name>
    <dbReference type="NCBI Taxonomy" id="2030807"/>
    <lineage>
        <taxon>Bacteria</taxon>
        <taxon>Candidatus Aerophobota</taxon>
    </lineage>
</organism>
<comment type="caution">
    <text evidence="1">The sequence shown here is derived from an EMBL/GenBank/DDBJ whole genome shotgun (WGS) entry which is preliminary data.</text>
</comment>
<dbReference type="AlphaFoldDB" id="A0A523W7N0"/>
<reference evidence="1 2" key="1">
    <citation type="submission" date="2019-03" db="EMBL/GenBank/DDBJ databases">
        <title>Metabolic potential of uncultured bacteria and archaea associated with petroleum seepage in deep-sea sediments.</title>
        <authorList>
            <person name="Dong X."/>
            <person name="Hubert C."/>
        </authorList>
    </citation>
    <scope>NUCLEOTIDE SEQUENCE [LARGE SCALE GENOMIC DNA]</scope>
    <source>
        <strain evidence="1">E29_bin52</strain>
    </source>
</reference>
<evidence type="ECO:0000313" key="2">
    <source>
        <dbReference type="Proteomes" id="UP000319130"/>
    </source>
</evidence>
<protein>
    <recommendedName>
        <fullName evidence="3">TIGR04255 family protein</fullName>
    </recommendedName>
</protein>
<gene>
    <name evidence="1" type="ORF">E3J48_03240</name>
</gene>
<dbReference type="Proteomes" id="UP000319130">
    <property type="component" value="Unassembled WGS sequence"/>
</dbReference>
<accession>A0A523W7N0</accession>
<evidence type="ECO:0008006" key="3">
    <source>
        <dbReference type="Google" id="ProtNLM"/>
    </source>
</evidence>
<evidence type="ECO:0000313" key="1">
    <source>
        <dbReference type="EMBL" id="TET63024.1"/>
    </source>
</evidence>
<dbReference type="EMBL" id="SOIZ01000134">
    <property type="protein sequence ID" value="TET63024.1"/>
    <property type="molecule type" value="Genomic_DNA"/>
</dbReference>
<sequence>MNPETITDLGYITELLYPPQILNKVSLRRIYVELGEVLSLTECKEFSDGVQFVSQLPEEKEIARYRIRGDKIIVHGQFTTGGLELYWRRVETISKKVVKTFKIPIFVSQVCIIRLLATPKPVNDSREFIGNMVCSFRPKNLSFFERPTQAVGLRFYFPHTSTALYDFNVKIESRITDITKIWLENTGRFLRPIPNDNLSVIHDNLSITREFLVKNVTNFLTQYNAKR</sequence>
<name>A0A523W7N0_UNCAE</name>